<organism evidence="13 14">
    <name type="scientific">Waddlia chondrophila (strain ATCC VR-1470 / WSU 86-1044)</name>
    <dbReference type="NCBI Taxonomy" id="716544"/>
    <lineage>
        <taxon>Bacteria</taxon>
        <taxon>Pseudomonadati</taxon>
        <taxon>Chlamydiota</taxon>
        <taxon>Chlamydiia</taxon>
        <taxon>Parachlamydiales</taxon>
        <taxon>Waddliaceae</taxon>
        <taxon>Waddlia</taxon>
    </lineage>
</organism>
<dbReference type="Gene3D" id="3.40.50.620">
    <property type="entry name" value="HUPs"/>
    <property type="match status" value="1"/>
</dbReference>
<keyword evidence="5 11" id="KW-0808">Transferase</keyword>
<dbReference type="InterPro" id="IPR005248">
    <property type="entry name" value="NadD/NMNAT"/>
</dbReference>
<dbReference type="SUPFAM" id="SSF52374">
    <property type="entry name" value="Nucleotidylyl transferase"/>
    <property type="match status" value="1"/>
</dbReference>
<dbReference type="HOGENOM" id="CLU_069765_3_1_0"/>
<dbReference type="GO" id="GO:0009435">
    <property type="term" value="P:NAD+ biosynthetic process"/>
    <property type="evidence" value="ECO:0007669"/>
    <property type="project" value="UniProtKB-UniRule"/>
</dbReference>
<reference evidence="13 14" key="1">
    <citation type="journal article" date="2010" name="PLoS ONE">
        <title>The Waddlia genome: a window into chlamydial biology.</title>
        <authorList>
            <person name="Bertelli C."/>
            <person name="Collyn F."/>
            <person name="Croxatto A."/>
            <person name="Ruckert C."/>
            <person name="Polkinghorne A."/>
            <person name="Kebbi-Beghdadi C."/>
            <person name="Goesmann A."/>
            <person name="Vaughan L."/>
            <person name="Greub G."/>
        </authorList>
    </citation>
    <scope>NUCLEOTIDE SEQUENCE [LARGE SCALE GENOMIC DNA]</scope>
    <source>
        <strain evidence="14">ATCC VR-1470 / WSU 86-1044</strain>
    </source>
</reference>
<feature type="domain" description="Cytidyltransferase-like" evidence="12">
    <location>
        <begin position="6"/>
        <end position="168"/>
    </location>
</feature>
<protein>
    <recommendedName>
        <fullName evidence="11">Probable nicotinate-nucleotide adenylyltransferase</fullName>
        <ecNumber evidence="11">2.7.7.18</ecNumber>
    </recommendedName>
    <alternativeName>
        <fullName evidence="11">Deamido-NAD(+) diphosphorylase</fullName>
    </alternativeName>
    <alternativeName>
        <fullName evidence="11">Deamido-NAD(+) pyrophosphorylase</fullName>
    </alternativeName>
    <alternativeName>
        <fullName evidence="11">Nicotinate mononucleotide adenylyltransferase</fullName>
        <shortName evidence="11">NaMN adenylyltransferase</shortName>
    </alternativeName>
</protein>
<dbReference type="NCBIfam" id="TIGR00482">
    <property type="entry name" value="nicotinate (nicotinamide) nucleotide adenylyltransferase"/>
    <property type="match status" value="1"/>
</dbReference>
<comment type="similarity">
    <text evidence="3 11">Belongs to the NadD family.</text>
</comment>
<proteinExistence type="inferred from homology"/>
<gene>
    <name evidence="11" type="primary">nadD</name>
    <name evidence="13" type="ordered locus">wcw_1376</name>
</gene>
<comment type="catalytic activity">
    <reaction evidence="10 11">
        <text>nicotinate beta-D-ribonucleotide + ATP + H(+) = deamido-NAD(+) + diphosphate</text>
        <dbReference type="Rhea" id="RHEA:22860"/>
        <dbReference type="ChEBI" id="CHEBI:15378"/>
        <dbReference type="ChEBI" id="CHEBI:30616"/>
        <dbReference type="ChEBI" id="CHEBI:33019"/>
        <dbReference type="ChEBI" id="CHEBI:57502"/>
        <dbReference type="ChEBI" id="CHEBI:58437"/>
        <dbReference type="EC" id="2.7.7.18"/>
    </reaction>
</comment>
<dbReference type="InterPro" id="IPR014729">
    <property type="entry name" value="Rossmann-like_a/b/a_fold"/>
</dbReference>
<evidence type="ECO:0000256" key="9">
    <source>
        <dbReference type="ARBA" id="ARBA00023027"/>
    </source>
</evidence>
<evidence type="ECO:0000256" key="2">
    <source>
        <dbReference type="ARBA" id="ARBA00005019"/>
    </source>
</evidence>
<keyword evidence="9 11" id="KW-0520">NAD</keyword>
<evidence type="ECO:0000256" key="6">
    <source>
        <dbReference type="ARBA" id="ARBA00022695"/>
    </source>
</evidence>
<keyword evidence="6 11" id="KW-0548">Nucleotidyltransferase</keyword>
<dbReference type="AlphaFoldDB" id="D6YRN2"/>
<evidence type="ECO:0000256" key="8">
    <source>
        <dbReference type="ARBA" id="ARBA00022840"/>
    </source>
</evidence>
<dbReference type="EC" id="2.7.7.18" evidence="11"/>
<dbReference type="KEGG" id="wch:wcw_1376"/>
<evidence type="ECO:0000256" key="1">
    <source>
        <dbReference type="ARBA" id="ARBA00002324"/>
    </source>
</evidence>
<evidence type="ECO:0000259" key="12">
    <source>
        <dbReference type="Pfam" id="PF01467"/>
    </source>
</evidence>
<evidence type="ECO:0000256" key="3">
    <source>
        <dbReference type="ARBA" id="ARBA00009014"/>
    </source>
</evidence>
<dbReference type="GO" id="GO:0005524">
    <property type="term" value="F:ATP binding"/>
    <property type="evidence" value="ECO:0007669"/>
    <property type="project" value="UniProtKB-KW"/>
</dbReference>
<dbReference type="PANTHER" id="PTHR39321:SF3">
    <property type="entry name" value="PHOSPHOPANTETHEINE ADENYLYLTRANSFERASE"/>
    <property type="match status" value="1"/>
</dbReference>
<dbReference type="Proteomes" id="UP000001505">
    <property type="component" value="Chromosome"/>
</dbReference>
<comment type="function">
    <text evidence="1 11">Catalyzes the reversible adenylation of nicotinate mononucleotide (NaMN) to nicotinic acid adenine dinucleotide (NaAD).</text>
</comment>
<dbReference type="EMBL" id="CP001928">
    <property type="protein sequence ID" value="ADI38727.1"/>
    <property type="molecule type" value="Genomic_DNA"/>
</dbReference>
<dbReference type="STRING" id="716544.wcw_1376"/>
<evidence type="ECO:0000256" key="5">
    <source>
        <dbReference type="ARBA" id="ARBA00022679"/>
    </source>
</evidence>
<dbReference type="GO" id="GO:0004515">
    <property type="term" value="F:nicotinate-nucleotide adenylyltransferase activity"/>
    <property type="evidence" value="ECO:0007669"/>
    <property type="project" value="UniProtKB-UniRule"/>
</dbReference>
<evidence type="ECO:0000256" key="11">
    <source>
        <dbReference type="HAMAP-Rule" id="MF_00244"/>
    </source>
</evidence>
<dbReference type="PANTHER" id="PTHR39321">
    <property type="entry name" value="NICOTINATE-NUCLEOTIDE ADENYLYLTRANSFERASE-RELATED"/>
    <property type="match status" value="1"/>
</dbReference>
<accession>D6YRN2</accession>
<evidence type="ECO:0000313" key="13">
    <source>
        <dbReference type="EMBL" id="ADI38727.1"/>
    </source>
</evidence>
<dbReference type="HAMAP" id="MF_00244">
    <property type="entry name" value="NaMN_adenylyltr"/>
    <property type="match status" value="1"/>
</dbReference>
<evidence type="ECO:0000256" key="4">
    <source>
        <dbReference type="ARBA" id="ARBA00022642"/>
    </source>
</evidence>
<dbReference type="UniPathway" id="UPA00253">
    <property type="reaction ID" value="UER00332"/>
</dbReference>
<dbReference type="Pfam" id="PF01467">
    <property type="entry name" value="CTP_transf_like"/>
    <property type="match status" value="1"/>
</dbReference>
<dbReference type="eggNOG" id="COG1057">
    <property type="taxonomic scope" value="Bacteria"/>
</dbReference>
<keyword evidence="8 11" id="KW-0067">ATP-binding</keyword>
<dbReference type="CDD" id="cd02165">
    <property type="entry name" value="NMNAT"/>
    <property type="match status" value="1"/>
</dbReference>
<evidence type="ECO:0000313" key="14">
    <source>
        <dbReference type="Proteomes" id="UP000001505"/>
    </source>
</evidence>
<keyword evidence="14" id="KW-1185">Reference proteome</keyword>
<dbReference type="InterPro" id="IPR004821">
    <property type="entry name" value="Cyt_trans-like"/>
</dbReference>
<evidence type="ECO:0000256" key="10">
    <source>
        <dbReference type="ARBA" id="ARBA00048721"/>
    </source>
</evidence>
<evidence type="ECO:0000256" key="7">
    <source>
        <dbReference type="ARBA" id="ARBA00022741"/>
    </source>
</evidence>
<sequence>MKQIGFFGGSFDPIHFGHLKMAKELKEKKMLDEIWFSPARISPFKLDRCPESVENRLEMLRLALGGEPGFKIYEEESRRLGPSYSIETVEHLSEIPDCQFYFIISDESVPEFFHWKEAERIVQLVPLIVGSRVGAEPPKKGNETICQAMERGWTPTQILDISSTQIRKFLKEGKDCTSYIPRNVLDFIYQNHLYSSTNYE</sequence>
<keyword evidence="7 11" id="KW-0547">Nucleotide-binding</keyword>
<dbReference type="NCBIfam" id="TIGR00125">
    <property type="entry name" value="cyt_tran_rel"/>
    <property type="match status" value="1"/>
</dbReference>
<comment type="pathway">
    <text evidence="2 11">Cofactor biosynthesis; NAD(+) biosynthesis; deamido-NAD(+) from nicotinate D-ribonucleotide: step 1/1.</text>
</comment>
<keyword evidence="4 11" id="KW-0662">Pyridine nucleotide biosynthesis</keyword>
<name>D6YRN2_WADCW</name>